<dbReference type="Pfam" id="PF02518">
    <property type="entry name" value="HATPase_c"/>
    <property type="match status" value="1"/>
</dbReference>
<keyword evidence="9" id="KW-1133">Transmembrane helix</keyword>
<dbReference type="Pfam" id="PF13181">
    <property type="entry name" value="TPR_8"/>
    <property type="match status" value="2"/>
</dbReference>
<evidence type="ECO:0000256" key="1">
    <source>
        <dbReference type="ARBA" id="ARBA00000085"/>
    </source>
</evidence>
<evidence type="ECO:0000256" key="7">
    <source>
        <dbReference type="ARBA" id="ARBA00022840"/>
    </source>
</evidence>
<evidence type="ECO:0000256" key="4">
    <source>
        <dbReference type="ARBA" id="ARBA00022679"/>
    </source>
</evidence>
<dbReference type="Gene3D" id="1.20.5.1930">
    <property type="match status" value="1"/>
</dbReference>
<dbReference type="CDD" id="cd16917">
    <property type="entry name" value="HATPase_UhpB-NarQ-NarX-like"/>
    <property type="match status" value="1"/>
</dbReference>
<keyword evidence="9" id="KW-0472">Membrane</keyword>
<dbReference type="Pfam" id="PF07730">
    <property type="entry name" value="HisKA_3"/>
    <property type="match status" value="1"/>
</dbReference>
<dbReference type="SUPFAM" id="SSF55874">
    <property type="entry name" value="ATPase domain of HSP90 chaperone/DNA topoisomerase II/histidine kinase"/>
    <property type="match status" value="1"/>
</dbReference>
<evidence type="ECO:0000256" key="3">
    <source>
        <dbReference type="ARBA" id="ARBA00022553"/>
    </source>
</evidence>
<dbReference type="EC" id="2.7.13.3" evidence="2"/>
<proteinExistence type="predicted"/>
<comment type="caution">
    <text evidence="11">The sequence shown here is derived from an EMBL/GenBank/DDBJ whole genome shotgun (WGS) entry which is preliminary data.</text>
</comment>
<keyword evidence="8" id="KW-0902">Two-component regulatory system</keyword>
<dbReference type="Gene3D" id="1.25.40.10">
    <property type="entry name" value="Tetratricopeptide repeat domain"/>
    <property type="match status" value="2"/>
</dbReference>
<evidence type="ECO:0000313" key="12">
    <source>
        <dbReference type="Proteomes" id="UP000681315"/>
    </source>
</evidence>
<gene>
    <name evidence="11" type="ORF">J4051_04445</name>
</gene>
<dbReference type="SMART" id="SM00028">
    <property type="entry name" value="TPR"/>
    <property type="match status" value="4"/>
</dbReference>
<evidence type="ECO:0000256" key="2">
    <source>
        <dbReference type="ARBA" id="ARBA00012438"/>
    </source>
</evidence>
<keyword evidence="7" id="KW-0067">ATP-binding</keyword>
<dbReference type="RefSeq" id="WP_208232654.1">
    <property type="nucleotide sequence ID" value="NZ_JAGEVG010000004.1"/>
</dbReference>
<organism evidence="11 12">
    <name type="scientific">Gelidibacter pelagius</name>
    <dbReference type="NCBI Taxonomy" id="2819985"/>
    <lineage>
        <taxon>Bacteria</taxon>
        <taxon>Pseudomonadati</taxon>
        <taxon>Bacteroidota</taxon>
        <taxon>Flavobacteriia</taxon>
        <taxon>Flavobacteriales</taxon>
        <taxon>Flavobacteriaceae</taxon>
        <taxon>Gelidibacter</taxon>
    </lineage>
</organism>
<dbReference type="PANTHER" id="PTHR24421:SF10">
    <property type="entry name" value="NITRATE_NITRITE SENSOR PROTEIN NARQ"/>
    <property type="match status" value="1"/>
</dbReference>
<reference evidence="11 12" key="1">
    <citation type="submission" date="2021-03" db="EMBL/GenBank/DDBJ databases">
        <title>Gelidibacter sp. nov., isolated from costal sediment.</title>
        <authorList>
            <person name="Lun K.-Y."/>
        </authorList>
    </citation>
    <scope>NUCLEOTIDE SEQUENCE [LARGE SCALE GENOMIC DNA]</scope>
    <source>
        <strain evidence="11 12">DF109</strain>
    </source>
</reference>
<dbReference type="InterPro" id="IPR005467">
    <property type="entry name" value="His_kinase_dom"/>
</dbReference>
<dbReference type="Proteomes" id="UP000681315">
    <property type="component" value="Unassembled WGS sequence"/>
</dbReference>
<dbReference type="Gene3D" id="3.30.565.10">
    <property type="entry name" value="Histidine kinase-like ATPase, C-terminal domain"/>
    <property type="match status" value="1"/>
</dbReference>
<evidence type="ECO:0000256" key="5">
    <source>
        <dbReference type="ARBA" id="ARBA00022741"/>
    </source>
</evidence>
<dbReference type="InterPro" id="IPR050482">
    <property type="entry name" value="Sensor_HK_TwoCompSys"/>
</dbReference>
<dbReference type="GO" id="GO:0016301">
    <property type="term" value="F:kinase activity"/>
    <property type="evidence" value="ECO:0007669"/>
    <property type="project" value="UniProtKB-KW"/>
</dbReference>
<keyword evidence="12" id="KW-1185">Reference proteome</keyword>
<evidence type="ECO:0000256" key="6">
    <source>
        <dbReference type="ARBA" id="ARBA00022777"/>
    </source>
</evidence>
<dbReference type="InterPro" id="IPR019734">
    <property type="entry name" value="TPR_rpt"/>
</dbReference>
<dbReference type="InterPro" id="IPR036890">
    <property type="entry name" value="HATPase_C_sf"/>
</dbReference>
<dbReference type="InterPro" id="IPR003594">
    <property type="entry name" value="HATPase_dom"/>
</dbReference>
<keyword evidence="5" id="KW-0547">Nucleotide-binding</keyword>
<keyword evidence="6 11" id="KW-0418">Kinase</keyword>
<dbReference type="InterPro" id="IPR011990">
    <property type="entry name" value="TPR-like_helical_dom_sf"/>
</dbReference>
<evidence type="ECO:0000256" key="8">
    <source>
        <dbReference type="ARBA" id="ARBA00023012"/>
    </source>
</evidence>
<dbReference type="PROSITE" id="PS50109">
    <property type="entry name" value="HIS_KIN"/>
    <property type="match status" value="1"/>
</dbReference>
<feature type="domain" description="Histidine kinase" evidence="10">
    <location>
        <begin position="471"/>
        <end position="661"/>
    </location>
</feature>
<name>A0ABS3SP71_9FLAO</name>
<dbReference type="SUPFAM" id="SSF48452">
    <property type="entry name" value="TPR-like"/>
    <property type="match status" value="1"/>
</dbReference>
<protein>
    <recommendedName>
        <fullName evidence="2">histidine kinase</fullName>
        <ecNumber evidence="2">2.7.13.3</ecNumber>
    </recommendedName>
</protein>
<evidence type="ECO:0000259" key="10">
    <source>
        <dbReference type="PROSITE" id="PS50109"/>
    </source>
</evidence>
<feature type="transmembrane region" description="Helical" evidence="9">
    <location>
        <begin position="414"/>
        <end position="432"/>
    </location>
</feature>
<dbReference type="InterPro" id="IPR011712">
    <property type="entry name" value="Sig_transdc_His_kin_sub3_dim/P"/>
</dbReference>
<sequence>MRQVFLILMLFFAVVVFGQKHGQNSLMVLNKADSLQILKYQNRLKSANDKEKLELYYQLASTYLSKIDSIANTYAELLIEKATASNQAQYRGRALFLKGKINSTSSSIRALDYYQEATKILEDYADQALKDIYYKQSQIHTLFSEFPEALDLGFKSLEFNKINNIEANVLRDMSLIGYIYDRMYEFKESIKWNREALKIAKKIGDQNGEALCYGRIGIAFDELAEKDNFNERLFDSALYYNKKAARLSESINNLAFSRTTYSNIGNTYSKLKDYKKAEEYTLKSLAVPGFESRKGVTLVNLGKIYLETKRFSEAKKVLDSAMRNTLKYGTRKYQLEAYYRFHELDVKKGDYKSALNNYIEYKSIEDSLLNETKTRQIAEMGERYKTADKERQILIHRTDLAERDLTIQKRNSQLFGTIAFAVVLTFIGYLFYNQQKLRNQQLQKESELKDALLKIETQNRLQEQRLRISRDLHDNIGAQLAFIISSIDNLKYGFDITDQKLKDKLTSISNFTTETIYELRDTIWAMNKTEITFEDLQSRLSNYIDKAHVFEGKVDFSFQVDPDVDLKRKFNSMEGVNIHRVIQEAIHNSLKHSNSKNIEVKVEKFMEHLKFTISDDGQGFDMTTVEKGNGLLNMQKRIHEIGGKFEIESFPNHGTKISFVI</sequence>
<dbReference type="PANTHER" id="PTHR24421">
    <property type="entry name" value="NITRATE/NITRITE SENSOR PROTEIN NARX-RELATED"/>
    <property type="match status" value="1"/>
</dbReference>
<keyword evidence="3" id="KW-0597">Phosphoprotein</keyword>
<accession>A0ABS3SP71</accession>
<keyword evidence="4" id="KW-0808">Transferase</keyword>
<keyword evidence="9" id="KW-0812">Transmembrane</keyword>
<evidence type="ECO:0000256" key="9">
    <source>
        <dbReference type="SAM" id="Phobius"/>
    </source>
</evidence>
<evidence type="ECO:0000313" key="11">
    <source>
        <dbReference type="EMBL" id="MBO3097502.1"/>
    </source>
</evidence>
<dbReference type="EMBL" id="JAGEVG010000004">
    <property type="protein sequence ID" value="MBO3097502.1"/>
    <property type="molecule type" value="Genomic_DNA"/>
</dbReference>
<comment type="catalytic activity">
    <reaction evidence="1">
        <text>ATP + protein L-histidine = ADP + protein N-phospho-L-histidine.</text>
        <dbReference type="EC" id="2.7.13.3"/>
    </reaction>
</comment>